<dbReference type="SUPFAM" id="SSF53187">
    <property type="entry name" value="Zn-dependent exopeptidases"/>
    <property type="match status" value="1"/>
</dbReference>
<dbReference type="Proteomes" id="UP001152302">
    <property type="component" value="Unassembled WGS sequence"/>
</dbReference>
<dbReference type="Gene3D" id="3.40.630.10">
    <property type="entry name" value="Zn peptidases"/>
    <property type="match status" value="1"/>
</dbReference>
<dbReference type="AlphaFoldDB" id="A0A9X4L6V8"/>
<dbReference type="GO" id="GO:0046872">
    <property type="term" value="F:metal ion binding"/>
    <property type="evidence" value="ECO:0007669"/>
    <property type="project" value="UniProtKB-KW"/>
</dbReference>
<sequence length="356" mass="39273">MGKTLDLLQKLITFDSSNQEVANETIDYCKQWLEEQGLKPEIISNNDYKMLICNVGEGSKRLILNGHVDVVSGKEAQFEPEIKDGKIYGRGSADMKAGVASFMVAMTELKDADLGDTSVQLQLVTDEEIGGHNCSAYLTEQGYLGDFVICAEPTQIGIGYQSKGLLQFDIQLNGKSAHGSRPWEGENAIIKAYEVYEKIIDLPFAKQSSDIFDAPSINLAKISGGEVYNKVPDQCTLSIDIRYLPNQDKDDILEQIKGVTEDGISVHMSGPSVKNEIDNPYIQHLVKEIKSVTGNQEANIFGQHGFADTRYFSRYDVPAIEFGPSGDAWHGDGEYAVVDSLDQYKDIIVGFGKTFN</sequence>
<dbReference type="EMBL" id="JAMBPX010000001">
    <property type="protein sequence ID" value="MDG0858065.1"/>
    <property type="molecule type" value="Genomic_DNA"/>
</dbReference>
<evidence type="ECO:0000313" key="4">
    <source>
        <dbReference type="EMBL" id="MDG0858065.1"/>
    </source>
</evidence>
<dbReference type="InterPro" id="IPR036264">
    <property type="entry name" value="Bact_exopeptidase_dim_dom"/>
</dbReference>
<organism evidence="4 5">
    <name type="scientific">Staphylococcus equorum</name>
    <dbReference type="NCBI Taxonomy" id="246432"/>
    <lineage>
        <taxon>Bacteria</taxon>
        <taxon>Bacillati</taxon>
        <taxon>Bacillota</taxon>
        <taxon>Bacilli</taxon>
        <taxon>Bacillales</taxon>
        <taxon>Staphylococcaceae</taxon>
        <taxon>Staphylococcus</taxon>
    </lineage>
</organism>
<dbReference type="PANTHER" id="PTHR43808:SF31">
    <property type="entry name" value="N-ACETYL-L-CITRULLINE DEACETYLASE"/>
    <property type="match status" value="1"/>
</dbReference>
<dbReference type="SUPFAM" id="SSF55031">
    <property type="entry name" value="Bacterial exopeptidase dimerisation domain"/>
    <property type="match status" value="1"/>
</dbReference>
<dbReference type="Pfam" id="PF01546">
    <property type="entry name" value="Peptidase_M20"/>
    <property type="match status" value="1"/>
</dbReference>
<dbReference type="Pfam" id="PF07687">
    <property type="entry name" value="M20_dimer"/>
    <property type="match status" value="1"/>
</dbReference>
<evidence type="ECO:0000313" key="5">
    <source>
        <dbReference type="Proteomes" id="UP001152302"/>
    </source>
</evidence>
<protein>
    <submittedName>
        <fullName evidence="4">M20/M25/M40 family metallo-hydrolase</fullName>
    </submittedName>
</protein>
<gene>
    <name evidence="4" type="ORF">M4L21_01905</name>
</gene>
<name>A0A9X4L6V8_9STAP</name>
<evidence type="ECO:0000259" key="3">
    <source>
        <dbReference type="Pfam" id="PF07687"/>
    </source>
</evidence>
<dbReference type="PANTHER" id="PTHR43808">
    <property type="entry name" value="ACETYLORNITHINE DEACETYLASE"/>
    <property type="match status" value="1"/>
</dbReference>
<dbReference type="InterPro" id="IPR011650">
    <property type="entry name" value="Peptidase_M20_dimer"/>
</dbReference>
<reference evidence="4" key="1">
    <citation type="submission" date="2022-05" db="EMBL/GenBank/DDBJ databases">
        <title>Comparative genomics of Staphylococcus equorum isolates.</title>
        <authorList>
            <person name="Luelf R.H."/>
        </authorList>
    </citation>
    <scope>NUCLEOTIDE SEQUENCE</scope>
    <source>
        <strain evidence="4">TMW 2.2343</strain>
    </source>
</reference>
<dbReference type="Gene3D" id="3.30.70.360">
    <property type="match status" value="1"/>
</dbReference>
<proteinExistence type="predicted"/>
<comment type="caution">
    <text evidence="4">The sequence shown here is derived from an EMBL/GenBank/DDBJ whole genome shotgun (WGS) entry which is preliminary data.</text>
</comment>
<dbReference type="GO" id="GO:0006526">
    <property type="term" value="P:L-arginine biosynthetic process"/>
    <property type="evidence" value="ECO:0007669"/>
    <property type="project" value="TreeGrafter"/>
</dbReference>
<feature type="domain" description="Peptidase M20 dimerisation" evidence="3">
    <location>
        <begin position="161"/>
        <end position="259"/>
    </location>
</feature>
<dbReference type="GO" id="GO:0008777">
    <property type="term" value="F:acetylornithine deacetylase activity"/>
    <property type="evidence" value="ECO:0007669"/>
    <property type="project" value="TreeGrafter"/>
</dbReference>
<keyword evidence="2" id="KW-0378">Hydrolase</keyword>
<evidence type="ECO:0000256" key="1">
    <source>
        <dbReference type="ARBA" id="ARBA00022723"/>
    </source>
</evidence>
<dbReference type="InterPro" id="IPR002933">
    <property type="entry name" value="Peptidase_M20"/>
</dbReference>
<keyword evidence="1" id="KW-0479">Metal-binding</keyword>
<evidence type="ECO:0000256" key="2">
    <source>
        <dbReference type="ARBA" id="ARBA00022801"/>
    </source>
</evidence>
<dbReference type="RefSeq" id="WP_277580208.1">
    <property type="nucleotide sequence ID" value="NZ_JAMBPV010000001.1"/>
</dbReference>
<dbReference type="InterPro" id="IPR050072">
    <property type="entry name" value="Peptidase_M20A"/>
</dbReference>
<accession>A0A9X4L6V8</accession>